<gene>
    <name evidence="1" type="ORF">GQ43DRAFT_369098</name>
</gene>
<dbReference type="OrthoDB" id="3537171at2759"/>
<feature type="non-terminal residue" evidence="1">
    <location>
        <position position="197"/>
    </location>
</feature>
<dbReference type="Proteomes" id="UP000799536">
    <property type="component" value="Unassembled WGS sequence"/>
</dbReference>
<keyword evidence="2" id="KW-1185">Reference proteome</keyword>
<name>A0A9P4MTE4_9PLEO</name>
<sequence length="197" mass="22742">MTTYSPIKQLHTRRSSCQRNDKILEDEDVVQGRILWLPPKHELPVGAVRRAHGRGAIEEGIFNHPVVVVSRTTDEPDAVHFHIITSFGGKKLQEIYGKSNDFHVNRRSWYLPISPAPQHPDAISKKAKKRFPTLELADAALLRWESYVNLRDVYSIDWENLRDYGNPDTPLTHGYRFQRESMIRLLAKGKQLTGYFP</sequence>
<organism evidence="1 2">
    <name type="scientific">Delitschia confertaspora ATCC 74209</name>
    <dbReference type="NCBI Taxonomy" id="1513339"/>
    <lineage>
        <taxon>Eukaryota</taxon>
        <taxon>Fungi</taxon>
        <taxon>Dikarya</taxon>
        <taxon>Ascomycota</taxon>
        <taxon>Pezizomycotina</taxon>
        <taxon>Dothideomycetes</taxon>
        <taxon>Pleosporomycetidae</taxon>
        <taxon>Pleosporales</taxon>
        <taxon>Delitschiaceae</taxon>
        <taxon>Delitschia</taxon>
    </lineage>
</organism>
<proteinExistence type="predicted"/>
<comment type="caution">
    <text evidence="1">The sequence shown here is derived from an EMBL/GenBank/DDBJ whole genome shotgun (WGS) entry which is preliminary data.</text>
</comment>
<dbReference type="PANTHER" id="PTHR37048">
    <property type="entry name" value="QUESTIONABLE PROTEIN"/>
    <property type="match status" value="1"/>
</dbReference>
<dbReference type="PANTHER" id="PTHR37048:SF2">
    <property type="entry name" value="QUESTIONABLE PROTEIN"/>
    <property type="match status" value="1"/>
</dbReference>
<accession>A0A9P4MTE4</accession>
<dbReference type="EMBL" id="ML993936">
    <property type="protein sequence ID" value="KAF2202446.1"/>
    <property type="molecule type" value="Genomic_DNA"/>
</dbReference>
<dbReference type="AlphaFoldDB" id="A0A9P4MTE4"/>
<evidence type="ECO:0000313" key="2">
    <source>
        <dbReference type="Proteomes" id="UP000799536"/>
    </source>
</evidence>
<reference evidence="1" key="1">
    <citation type="journal article" date="2020" name="Stud. Mycol.">
        <title>101 Dothideomycetes genomes: a test case for predicting lifestyles and emergence of pathogens.</title>
        <authorList>
            <person name="Haridas S."/>
            <person name="Albert R."/>
            <person name="Binder M."/>
            <person name="Bloem J."/>
            <person name="Labutti K."/>
            <person name="Salamov A."/>
            <person name="Andreopoulos B."/>
            <person name="Baker S."/>
            <person name="Barry K."/>
            <person name="Bills G."/>
            <person name="Bluhm B."/>
            <person name="Cannon C."/>
            <person name="Castanera R."/>
            <person name="Culley D."/>
            <person name="Daum C."/>
            <person name="Ezra D."/>
            <person name="Gonzalez J."/>
            <person name="Henrissat B."/>
            <person name="Kuo A."/>
            <person name="Liang C."/>
            <person name="Lipzen A."/>
            <person name="Lutzoni F."/>
            <person name="Magnuson J."/>
            <person name="Mondo S."/>
            <person name="Nolan M."/>
            <person name="Ohm R."/>
            <person name="Pangilinan J."/>
            <person name="Park H.-J."/>
            <person name="Ramirez L."/>
            <person name="Alfaro M."/>
            <person name="Sun H."/>
            <person name="Tritt A."/>
            <person name="Yoshinaga Y."/>
            <person name="Zwiers L.-H."/>
            <person name="Turgeon B."/>
            <person name="Goodwin S."/>
            <person name="Spatafora J."/>
            <person name="Crous P."/>
            <person name="Grigoriev I."/>
        </authorList>
    </citation>
    <scope>NUCLEOTIDE SEQUENCE</scope>
    <source>
        <strain evidence="1">ATCC 74209</strain>
    </source>
</reference>
<evidence type="ECO:0000313" key="1">
    <source>
        <dbReference type="EMBL" id="KAF2202446.1"/>
    </source>
</evidence>
<protein>
    <submittedName>
        <fullName evidence="1">Uncharacterized protein</fullName>
    </submittedName>
</protein>